<evidence type="ECO:0000313" key="3">
    <source>
        <dbReference type="EMBL" id="BBD77513.1"/>
    </source>
</evidence>
<keyword evidence="1" id="KW-0472">Membrane</keyword>
<dbReference type="RefSeq" id="WP_119335244.1">
    <property type="nucleotide sequence ID" value="NZ_AP018558.1"/>
</dbReference>
<keyword evidence="1" id="KW-0812">Transmembrane</keyword>
<feature type="domain" description="Inner membrane protein YgaP-like transmembrane" evidence="2">
    <location>
        <begin position="1"/>
        <end position="61"/>
    </location>
</feature>
<dbReference type="AlphaFoldDB" id="A0A2Z6DYF7"/>
<dbReference type="KEGG" id="htl:HPTL_1249"/>
<name>A0A2Z6DYF7_HYDTE</name>
<evidence type="ECO:0000313" key="4">
    <source>
        <dbReference type="Proteomes" id="UP000262004"/>
    </source>
</evidence>
<protein>
    <recommendedName>
        <fullName evidence="2">Inner membrane protein YgaP-like transmembrane domain-containing protein</fullName>
    </recommendedName>
</protein>
<feature type="transmembrane region" description="Helical" evidence="1">
    <location>
        <begin position="34"/>
        <end position="54"/>
    </location>
</feature>
<dbReference type="EMBL" id="AP018558">
    <property type="protein sequence ID" value="BBD77513.1"/>
    <property type="molecule type" value="Genomic_DNA"/>
</dbReference>
<dbReference type="Proteomes" id="UP000262004">
    <property type="component" value="Chromosome"/>
</dbReference>
<dbReference type="Pfam" id="PF11127">
    <property type="entry name" value="YgaP-like_TM"/>
    <property type="match status" value="1"/>
</dbReference>
<sequence>MKTNVGGIDKILRIAVGAILLVLAIMGIGTPWTWIGVVPLVTGLVGFCPLYTILGMNTCPVKPQQNEGGSNG</sequence>
<proteinExistence type="predicted"/>
<gene>
    <name evidence="3" type="ORF">HPTL_1249</name>
</gene>
<dbReference type="OrthoDB" id="9804804at2"/>
<keyword evidence="4" id="KW-1185">Reference proteome</keyword>
<organism evidence="3 4">
    <name type="scientific">Hydrogenophilus thermoluteolus</name>
    <name type="common">Pseudomonas hydrogenothermophila</name>
    <dbReference type="NCBI Taxonomy" id="297"/>
    <lineage>
        <taxon>Bacteria</taxon>
        <taxon>Pseudomonadati</taxon>
        <taxon>Pseudomonadota</taxon>
        <taxon>Hydrogenophilia</taxon>
        <taxon>Hydrogenophilales</taxon>
        <taxon>Hydrogenophilaceae</taxon>
        <taxon>Hydrogenophilus</taxon>
    </lineage>
</organism>
<keyword evidence="1" id="KW-1133">Transmembrane helix</keyword>
<evidence type="ECO:0000256" key="1">
    <source>
        <dbReference type="SAM" id="Phobius"/>
    </source>
</evidence>
<reference evidence="3 4" key="1">
    <citation type="submission" date="2018-04" db="EMBL/GenBank/DDBJ databases">
        <title>Complete genome sequence of Hydrogenophilus thermoluteolus TH-1.</title>
        <authorList>
            <person name="Arai H."/>
        </authorList>
    </citation>
    <scope>NUCLEOTIDE SEQUENCE [LARGE SCALE GENOMIC DNA]</scope>
    <source>
        <strain evidence="3 4">TH-1</strain>
    </source>
</reference>
<evidence type="ECO:0000259" key="2">
    <source>
        <dbReference type="Pfam" id="PF11127"/>
    </source>
</evidence>
<feature type="transmembrane region" description="Helical" evidence="1">
    <location>
        <begin position="12"/>
        <end position="28"/>
    </location>
</feature>
<accession>A0A2Z6DYF7</accession>
<dbReference type="InterPro" id="IPR021309">
    <property type="entry name" value="YgaP-like_TM"/>
</dbReference>